<evidence type="ECO:0000313" key="3">
    <source>
        <dbReference type="EMBL" id="TKD70829.1"/>
    </source>
</evidence>
<feature type="region of interest" description="Disordered" evidence="1">
    <location>
        <begin position="76"/>
        <end position="116"/>
    </location>
</feature>
<comment type="caution">
    <text evidence="3">The sequence shown here is derived from an EMBL/GenBank/DDBJ whole genome shotgun (WGS) entry which is preliminary data.</text>
</comment>
<reference evidence="3 4" key="1">
    <citation type="submission" date="2019-04" db="EMBL/GenBank/DDBJ databases">
        <title>Genome sequence of Bacillus hwajinpoensis strain Y2.</title>
        <authorList>
            <person name="Fair J.L."/>
            <person name="Maclea K.S."/>
        </authorList>
    </citation>
    <scope>NUCLEOTIDE SEQUENCE [LARGE SCALE GENOMIC DNA]</scope>
    <source>
        <strain evidence="3 4">Y2</strain>
    </source>
</reference>
<evidence type="ECO:0000313" key="4">
    <source>
        <dbReference type="Proteomes" id="UP000310541"/>
    </source>
</evidence>
<organism evidence="3 4">
    <name type="scientific">Guptibacillus hwajinpoensis</name>
    <dbReference type="NCBI Taxonomy" id="208199"/>
    <lineage>
        <taxon>Bacteria</taxon>
        <taxon>Bacillati</taxon>
        <taxon>Bacillota</taxon>
        <taxon>Bacilli</taxon>
        <taxon>Bacillales</taxon>
        <taxon>Guptibacillaceae</taxon>
        <taxon>Guptibacillus</taxon>
    </lineage>
</organism>
<accession>A0A4U1MHP4</accession>
<gene>
    <name evidence="3" type="ORF">FBF83_09455</name>
</gene>
<proteinExistence type="predicted"/>
<dbReference type="RefSeq" id="WP_136946903.1">
    <property type="nucleotide sequence ID" value="NZ_SWFM01000002.1"/>
</dbReference>
<evidence type="ECO:0008006" key="5">
    <source>
        <dbReference type="Google" id="ProtNLM"/>
    </source>
</evidence>
<name>A0A4U1MHP4_9BACL</name>
<keyword evidence="2" id="KW-0732">Signal</keyword>
<dbReference type="AlphaFoldDB" id="A0A4U1MHP4"/>
<protein>
    <recommendedName>
        <fullName evidence="5">YtxH domain-containing protein</fullName>
    </recommendedName>
</protein>
<evidence type="ECO:0000256" key="2">
    <source>
        <dbReference type="SAM" id="SignalP"/>
    </source>
</evidence>
<dbReference type="EMBL" id="SWFM01000002">
    <property type="protein sequence ID" value="TKD70829.1"/>
    <property type="molecule type" value="Genomic_DNA"/>
</dbReference>
<sequence>MKKRVFGSLGLLSAGALVLAFSKTARKNTRDVLLNGSEKAMKYGEKLKTSTLKVGKYAQRGDVERKTANEQEKYPSYIGYGTSSGLNESSNKETNAHKVNPANFKKSQNVMNDDAMPSKMAEIAEEFDLSER</sequence>
<evidence type="ECO:0000256" key="1">
    <source>
        <dbReference type="SAM" id="MobiDB-lite"/>
    </source>
</evidence>
<dbReference type="OrthoDB" id="9839061at2"/>
<dbReference type="Proteomes" id="UP000310541">
    <property type="component" value="Unassembled WGS sequence"/>
</dbReference>
<feature type="chain" id="PRO_5039288406" description="YtxH domain-containing protein" evidence="2">
    <location>
        <begin position="21"/>
        <end position="132"/>
    </location>
</feature>
<feature type="signal peptide" evidence="2">
    <location>
        <begin position="1"/>
        <end position="20"/>
    </location>
</feature>